<evidence type="ECO:0000256" key="1">
    <source>
        <dbReference type="SAM" id="SignalP"/>
    </source>
</evidence>
<comment type="caution">
    <text evidence="2">The sequence shown here is derived from an EMBL/GenBank/DDBJ whole genome shotgun (WGS) entry which is preliminary data.</text>
</comment>
<evidence type="ECO:0008006" key="4">
    <source>
        <dbReference type="Google" id="ProtNLM"/>
    </source>
</evidence>
<accession>A0A2P8IF15</accession>
<dbReference type="EMBL" id="PYAX01000002">
    <property type="protein sequence ID" value="PSL57043.1"/>
    <property type="molecule type" value="Genomic_DNA"/>
</dbReference>
<name>A0A2P8IF15_SACCR</name>
<dbReference type="OrthoDB" id="6190837at2"/>
<protein>
    <recommendedName>
        <fullName evidence="4">DUF3103 family protein</fullName>
    </recommendedName>
</protein>
<organism evidence="2 3">
    <name type="scientific">Saccharothrix carnea</name>
    <dbReference type="NCBI Taxonomy" id="1280637"/>
    <lineage>
        <taxon>Bacteria</taxon>
        <taxon>Bacillati</taxon>
        <taxon>Actinomycetota</taxon>
        <taxon>Actinomycetes</taxon>
        <taxon>Pseudonocardiales</taxon>
        <taxon>Pseudonocardiaceae</taxon>
        <taxon>Saccharothrix</taxon>
    </lineage>
</organism>
<dbReference type="Pfam" id="PF11301">
    <property type="entry name" value="DUF3103"/>
    <property type="match status" value="1"/>
</dbReference>
<sequence>MAVSLSHPTRLLASTVGALTVTAGLMIAPAHAAPATTTAPADSVAAVTDRIAARLASEFADEARQTGLLSATSTDPVPLARAAEGTALGRAVRDADREVLEAKGLPQDGTSLLTVRLAHADMVDALRRGTAPLVASSPADDAPTTVTAYDHTGRRIALAADRVPRRPVYLVEVDTATALAKGTQVLRSTLSQRGLSPAAARAAVTPASGYWATQLTSIRLDDDHEPWHKGDAEIFTITAGFGLDGKVKVDTTQLPYLDEDGRTYYPNQLLVHFSDYKYNLADIVMMEEDGGTNYRDLALALTRALLTIVDGGAYIPLVDAIINALPDGWWTDDPDYVDSWYTLSTSTGGTLRGAAGNGTMTVAPYWVAPL</sequence>
<evidence type="ECO:0000313" key="3">
    <source>
        <dbReference type="Proteomes" id="UP000241118"/>
    </source>
</evidence>
<dbReference type="Proteomes" id="UP000241118">
    <property type="component" value="Unassembled WGS sequence"/>
</dbReference>
<feature type="signal peptide" evidence="1">
    <location>
        <begin position="1"/>
        <end position="32"/>
    </location>
</feature>
<proteinExistence type="predicted"/>
<keyword evidence="3" id="KW-1185">Reference proteome</keyword>
<feature type="chain" id="PRO_5015115390" description="DUF3103 family protein" evidence="1">
    <location>
        <begin position="33"/>
        <end position="370"/>
    </location>
</feature>
<dbReference type="InterPro" id="IPR021452">
    <property type="entry name" value="DUF3103"/>
</dbReference>
<gene>
    <name evidence="2" type="ORF">B0I31_10220</name>
</gene>
<keyword evidence="1" id="KW-0732">Signal</keyword>
<evidence type="ECO:0000313" key="2">
    <source>
        <dbReference type="EMBL" id="PSL57043.1"/>
    </source>
</evidence>
<reference evidence="2 3" key="1">
    <citation type="submission" date="2018-03" db="EMBL/GenBank/DDBJ databases">
        <title>Genomic Encyclopedia of Type Strains, Phase III (KMG-III): the genomes of soil and plant-associated and newly described type strains.</title>
        <authorList>
            <person name="Whitman W."/>
        </authorList>
    </citation>
    <scope>NUCLEOTIDE SEQUENCE [LARGE SCALE GENOMIC DNA]</scope>
    <source>
        <strain evidence="2 3">CGMCC 4.7097</strain>
    </source>
</reference>
<dbReference type="AlphaFoldDB" id="A0A2P8IF15"/>